<dbReference type="Proteomes" id="UP000675409">
    <property type="component" value="Unassembled WGS sequence"/>
</dbReference>
<keyword evidence="1" id="KW-0812">Transmembrane</keyword>
<feature type="transmembrane region" description="Helical" evidence="1">
    <location>
        <begin position="188"/>
        <end position="210"/>
    </location>
</feature>
<sequence length="695" mass="75396">MYAIAPYVPDSASVASTRSASTSGRLPEIHGLRGLALVLVVVFHLFGHGRVSGGVDVFLVVSGFLVTRSLVRRADGGRLRLSSVYARNAGRLAPAALLVLAAVAGATWLILPESQWLDVWRQTVASALYLENWELIANHLTYGAAGPDTSPLQHFWSLSVQGQFLLVWPMVIFLISRLLRRSGTSARLVMVPLTVVLTVASFWYAVVLTAEAQPVAYFHAASRLWELTTGALLGLVPLGVPRRLRALGAWLGLGLVVASGFALDGGVLFPGPWTLWPVIGAILVILGAGTQSSWGPRVMLESRPLRFLADISYELYLWHWPVLIFLMAILDITEVGWREAAIVLGCSVLLAWSTRAAVSVPVSRVIAPGLPAGRSMLALGAATMATLLVAVPVVGAHASVTRDREQASQVFGQTDDLHLGAAAFGVVERVPDAPVRPRLDVSREDMGEFFTDDRCVNRIQDGKGADELRWCELNSPAQPRFTVMLAGASHTYQWADTFLAIARENNWRLVVAGKGRCRVRFDEAKDTPCYRWGRSVIDLATELRPDAVVVAGTHTHYEGELETVPADQVAAWSEIATAGIRVIGLRDNPRPGGSASATECLAVNGPESGACDLRYSQFYQEQPVGWESTGAPASMVHVDLTPWMCRVETDRCPVVIGNVLVYRDGSHLTSTFMVSLTPMLEEALQEQASWLFEAP</sequence>
<dbReference type="RefSeq" id="WP_201845711.1">
    <property type="nucleotide sequence ID" value="NZ_JABBYC010000006.1"/>
</dbReference>
<organism evidence="4 5">
    <name type="scientific">Myceligenerans indicum</name>
    <dbReference type="NCBI Taxonomy" id="2593663"/>
    <lineage>
        <taxon>Bacteria</taxon>
        <taxon>Bacillati</taxon>
        <taxon>Actinomycetota</taxon>
        <taxon>Actinomycetes</taxon>
        <taxon>Micrococcales</taxon>
        <taxon>Promicromonosporaceae</taxon>
        <taxon>Myceligenerans</taxon>
    </lineage>
</organism>
<evidence type="ECO:0000313" key="4">
    <source>
        <dbReference type="EMBL" id="MBL0885874.1"/>
    </source>
</evidence>
<keyword evidence="1" id="KW-1133">Transmembrane helix</keyword>
<feature type="transmembrane region" description="Helical" evidence="1">
    <location>
        <begin position="247"/>
        <end position="269"/>
    </location>
</feature>
<name>A0ABS1LIA3_9MICO</name>
<evidence type="ECO:0000259" key="3">
    <source>
        <dbReference type="Pfam" id="PF19040"/>
    </source>
</evidence>
<dbReference type="InterPro" id="IPR050879">
    <property type="entry name" value="Acyltransferase_3"/>
</dbReference>
<dbReference type="Pfam" id="PF01757">
    <property type="entry name" value="Acyl_transf_3"/>
    <property type="match status" value="1"/>
</dbReference>
<dbReference type="GO" id="GO:0016746">
    <property type="term" value="F:acyltransferase activity"/>
    <property type="evidence" value="ECO:0007669"/>
    <property type="project" value="UniProtKB-KW"/>
</dbReference>
<keyword evidence="5" id="KW-1185">Reference proteome</keyword>
<evidence type="ECO:0000259" key="2">
    <source>
        <dbReference type="Pfam" id="PF01757"/>
    </source>
</evidence>
<gene>
    <name evidence="4" type="ORF">HGK34_06215</name>
</gene>
<proteinExistence type="predicted"/>
<protein>
    <submittedName>
        <fullName evidence="4">Acyltransferase</fullName>
    </submittedName>
</protein>
<dbReference type="PANTHER" id="PTHR23028:SF53">
    <property type="entry name" value="ACYL_TRANSF_3 DOMAIN-CONTAINING PROTEIN"/>
    <property type="match status" value="1"/>
</dbReference>
<feature type="transmembrane region" description="Helical" evidence="1">
    <location>
        <begin position="92"/>
        <end position="111"/>
    </location>
</feature>
<dbReference type="Pfam" id="PF19040">
    <property type="entry name" value="SGNH"/>
    <property type="match status" value="1"/>
</dbReference>
<dbReference type="PANTHER" id="PTHR23028">
    <property type="entry name" value="ACETYLTRANSFERASE"/>
    <property type="match status" value="1"/>
</dbReference>
<feature type="transmembrane region" description="Helical" evidence="1">
    <location>
        <begin position="375"/>
        <end position="395"/>
    </location>
</feature>
<feature type="transmembrane region" description="Helical" evidence="1">
    <location>
        <begin position="341"/>
        <end position="363"/>
    </location>
</feature>
<evidence type="ECO:0000313" key="5">
    <source>
        <dbReference type="Proteomes" id="UP000675409"/>
    </source>
</evidence>
<dbReference type="EMBL" id="JABBYC010000006">
    <property type="protein sequence ID" value="MBL0885874.1"/>
    <property type="molecule type" value="Genomic_DNA"/>
</dbReference>
<keyword evidence="4" id="KW-0808">Transferase</keyword>
<reference evidence="4 5" key="1">
    <citation type="journal article" date="2021" name="Arch. Microbiol.">
        <title>Myceligenerans indicum sp. nov., an actinobacterium isolated from mangrove sediment of Sundarbans, India.</title>
        <authorList>
            <person name="Asha K."/>
            <person name="Bhadury P."/>
        </authorList>
    </citation>
    <scope>NUCLEOTIDE SEQUENCE [LARGE SCALE GENOMIC DNA]</scope>
    <source>
        <strain evidence="4 5">I2</strain>
    </source>
</reference>
<comment type="caution">
    <text evidence="4">The sequence shown here is derived from an EMBL/GenBank/DDBJ whole genome shotgun (WGS) entry which is preliminary data.</text>
</comment>
<accession>A0ABS1LIA3</accession>
<feature type="domain" description="Acyltransferase 3" evidence="2">
    <location>
        <begin position="28"/>
        <end position="353"/>
    </location>
</feature>
<feature type="domain" description="SGNH" evidence="3">
    <location>
        <begin position="466"/>
        <end position="681"/>
    </location>
</feature>
<feature type="transmembrane region" description="Helical" evidence="1">
    <location>
        <begin position="275"/>
        <end position="294"/>
    </location>
</feature>
<keyword evidence="4" id="KW-0012">Acyltransferase</keyword>
<feature type="transmembrane region" description="Helical" evidence="1">
    <location>
        <begin position="315"/>
        <end position="335"/>
    </location>
</feature>
<dbReference type="InterPro" id="IPR002656">
    <property type="entry name" value="Acyl_transf_3_dom"/>
</dbReference>
<feature type="transmembrane region" description="Helical" evidence="1">
    <location>
        <begin position="155"/>
        <end position="176"/>
    </location>
</feature>
<dbReference type="InterPro" id="IPR043968">
    <property type="entry name" value="SGNH"/>
</dbReference>
<keyword evidence="1" id="KW-0472">Membrane</keyword>
<evidence type="ECO:0000256" key="1">
    <source>
        <dbReference type="SAM" id="Phobius"/>
    </source>
</evidence>
<feature type="transmembrane region" description="Helical" evidence="1">
    <location>
        <begin position="53"/>
        <end position="71"/>
    </location>
</feature>
<feature type="transmembrane region" description="Helical" evidence="1">
    <location>
        <begin position="216"/>
        <end position="240"/>
    </location>
</feature>